<accession>A0ABN6XGW2</accession>
<reference evidence="1" key="3">
    <citation type="submission" date="2023-02" db="EMBL/GenBank/DDBJ databases">
        <authorList>
            <person name="Sun Q."/>
            <person name="Mori K."/>
        </authorList>
    </citation>
    <scope>NUCLEOTIDE SEQUENCE</scope>
    <source>
        <strain evidence="1">NBRC 108565</strain>
        <plasmid evidence="1">pNBRC108565a</plasmid>
    </source>
</reference>
<dbReference type="EMBL" id="AP027730">
    <property type="protein sequence ID" value="BDZ44079.1"/>
    <property type="molecule type" value="Genomic_DNA"/>
</dbReference>
<reference evidence="1" key="1">
    <citation type="journal article" date="2014" name="Int. J. Syst. Evol. Microbiol.">
        <title>Complete genome of a new Firmicutes species belonging to the dominant human colonic microbiota ('Ruminococcus bicirculans') reveals two chromosomes and a selective capacity to utilize plant glucans.</title>
        <authorList>
            <consortium name="NISC Comparative Sequencing Program"/>
            <person name="Wegmann U."/>
            <person name="Louis P."/>
            <person name="Goesmann A."/>
            <person name="Henrissat B."/>
            <person name="Duncan S.H."/>
            <person name="Flint H.J."/>
        </authorList>
    </citation>
    <scope>NUCLEOTIDE SEQUENCE</scope>
    <source>
        <strain evidence="1">NBRC 108565</strain>
    </source>
</reference>
<gene>
    <name evidence="1" type="ORF">GCM10025865_33340</name>
    <name evidence="2" type="ORF">GCM10025865_33780</name>
</gene>
<reference evidence="3" key="2">
    <citation type="journal article" date="2019" name="Int. J. Syst. Evol. Microbiol.">
        <title>The Global Catalogue of Microorganisms (GCM) 10K type strain sequencing project: providing services to taxonomists for standard genome sequencing and annotation.</title>
        <authorList>
            <consortium name="The Broad Institute Genomics Platform"/>
            <consortium name="The Broad Institute Genome Sequencing Center for Infectious Disease"/>
            <person name="Wu L."/>
            <person name="Ma J."/>
        </authorList>
    </citation>
    <scope>NUCLEOTIDE SEQUENCE [LARGE SCALE GENOMIC DNA]</scope>
    <source>
        <strain evidence="3">NBRC 108565</strain>
    </source>
</reference>
<evidence type="ECO:0000313" key="3">
    <source>
        <dbReference type="Proteomes" id="UP001321475"/>
    </source>
</evidence>
<organism evidence="1 3">
    <name type="scientific">Paraoerskovia sediminicola</name>
    <dbReference type="NCBI Taxonomy" id="1138587"/>
    <lineage>
        <taxon>Bacteria</taxon>
        <taxon>Bacillati</taxon>
        <taxon>Actinomycetota</taxon>
        <taxon>Actinomycetes</taxon>
        <taxon>Micrococcales</taxon>
        <taxon>Cellulomonadaceae</taxon>
        <taxon>Paraoerskovia</taxon>
    </lineage>
</organism>
<keyword evidence="3" id="KW-1185">Reference proteome</keyword>
<protein>
    <recommendedName>
        <fullName evidence="4">NIPSNAP protein</fullName>
    </recommendedName>
</protein>
<evidence type="ECO:0000313" key="1">
    <source>
        <dbReference type="EMBL" id="BDZ44035.1"/>
    </source>
</evidence>
<keyword evidence="1" id="KW-0614">Plasmid</keyword>
<geneLocation type="plasmid" evidence="1 3">
    <name>pNBRC108565a</name>
</geneLocation>
<sequence>MIDSHPDAMPAERRAILRDKCAKRLPQFQAHYVDELADGLESYALWLGLLDLRLKHRAFVGHESLADRDWYGAYEAGQDPIAYADAVLSHEFPQF</sequence>
<proteinExistence type="predicted"/>
<name>A0ABN6XGW2_9CELL</name>
<dbReference type="Proteomes" id="UP001321475">
    <property type="component" value="Plasmid pNBRC108565a"/>
</dbReference>
<evidence type="ECO:0008006" key="4">
    <source>
        <dbReference type="Google" id="ProtNLM"/>
    </source>
</evidence>
<dbReference type="RefSeq" id="WP_286219593.1">
    <property type="nucleotide sequence ID" value="NZ_AP027730.1"/>
</dbReference>
<dbReference type="EMBL" id="AP027730">
    <property type="protein sequence ID" value="BDZ44035.1"/>
    <property type="molecule type" value="Genomic_DNA"/>
</dbReference>
<evidence type="ECO:0000313" key="2">
    <source>
        <dbReference type="EMBL" id="BDZ44079.1"/>
    </source>
</evidence>